<accession>A0A7I8LBL8</accession>
<feature type="region of interest" description="Disordered" evidence="1">
    <location>
        <begin position="60"/>
        <end position="81"/>
    </location>
</feature>
<dbReference type="Proteomes" id="UP000663760">
    <property type="component" value="Chromosome 13"/>
</dbReference>
<dbReference type="PANTHER" id="PTHR35495:SF1">
    <property type="entry name" value="OS06G0679600 PROTEIN"/>
    <property type="match status" value="1"/>
</dbReference>
<evidence type="ECO:0000256" key="1">
    <source>
        <dbReference type="SAM" id="MobiDB-lite"/>
    </source>
</evidence>
<dbReference type="PANTHER" id="PTHR35495">
    <property type="entry name" value="OS06G0679600 PROTEIN"/>
    <property type="match status" value="1"/>
</dbReference>
<feature type="region of interest" description="Disordered" evidence="1">
    <location>
        <begin position="1"/>
        <end position="25"/>
    </location>
</feature>
<protein>
    <submittedName>
        <fullName evidence="2">Uncharacterized protein</fullName>
    </submittedName>
</protein>
<gene>
    <name evidence="2" type="ORF">SI8410_13017333</name>
</gene>
<dbReference type="EMBL" id="LR746276">
    <property type="protein sequence ID" value="CAA7406655.1"/>
    <property type="molecule type" value="Genomic_DNA"/>
</dbReference>
<sequence length="148" mass="15691">MNQRVRSPKRSLAAGTSPSKVEERFHKFLRPGALARLRDARISTSSRSPRSATLLLLAARNHRLSPPSPPSPGDGGGAAVGPQISAAVVDGSPFFAGCRTRGPRCPQRKKLLAARAMFLIPGSPVGPDAPLDDLPHLDHLTSDLLLAH</sequence>
<evidence type="ECO:0000313" key="3">
    <source>
        <dbReference type="Proteomes" id="UP000663760"/>
    </source>
</evidence>
<keyword evidence="3" id="KW-1185">Reference proteome</keyword>
<name>A0A7I8LBL8_SPIIN</name>
<dbReference type="OrthoDB" id="1924680at2759"/>
<reference evidence="2" key="1">
    <citation type="submission" date="2020-02" db="EMBL/GenBank/DDBJ databases">
        <authorList>
            <person name="Scholz U."/>
            <person name="Mascher M."/>
            <person name="Fiebig A."/>
        </authorList>
    </citation>
    <scope>NUCLEOTIDE SEQUENCE</scope>
</reference>
<evidence type="ECO:0000313" key="2">
    <source>
        <dbReference type="EMBL" id="CAA7406655.1"/>
    </source>
</evidence>
<proteinExistence type="predicted"/>
<organism evidence="2 3">
    <name type="scientific">Spirodela intermedia</name>
    <name type="common">Intermediate duckweed</name>
    <dbReference type="NCBI Taxonomy" id="51605"/>
    <lineage>
        <taxon>Eukaryota</taxon>
        <taxon>Viridiplantae</taxon>
        <taxon>Streptophyta</taxon>
        <taxon>Embryophyta</taxon>
        <taxon>Tracheophyta</taxon>
        <taxon>Spermatophyta</taxon>
        <taxon>Magnoliopsida</taxon>
        <taxon>Liliopsida</taxon>
        <taxon>Araceae</taxon>
        <taxon>Lemnoideae</taxon>
        <taxon>Spirodela</taxon>
    </lineage>
</organism>
<dbReference type="AlphaFoldDB" id="A0A7I8LBL8"/>